<name>A0ABP0BJN4_9PEZI</name>
<evidence type="ECO:0000256" key="1">
    <source>
        <dbReference type="SAM" id="MobiDB-lite"/>
    </source>
</evidence>
<feature type="compositionally biased region" description="Basic residues" evidence="1">
    <location>
        <begin position="61"/>
        <end position="71"/>
    </location>
</feature>
<gene>
    <name evidence="2" type="ORF">SEUCBS140593_004028</name>
</gene>
<organism evidence="2 3">
    <name type="scientific">Sporothrix eucalyptigena</name>
    <dbReference type="NCBI Taxonomy" id="1812306"/>
    <lineage>
        <taxon>Eukaryota</taxon>
        <taxon>Fungi</taxon>
        <taxon>Dikarya</taxon>
        <taxon>Ascomycota</taxon>
        <taxon>Pezizomycotina</taxon>
        <taxon>Sordariomycetes</taxon>
        <taxon>Sordariomycetidae</taxon>
        <taxon>Ophiostomatales</taxon>
        <taxon>Ophiostomataceae</taxon>
        <taxon>Sporothrix</taxon>
    </lineage>
</organism>
<dbReference type="EMBL" id="CAWUHD010000033">
    <property type="protein sequence ID" value="CAK7219838.1"/>
    <property type="molecule type" value="Genomic_DNA"/>
</dbReference>
<proteinExistence type="predicted"/>
<accession>A0ABP0BJN4</accession>
<feature type="compositionally biased region" description="Polar residues" evidence="1">
    <location>
        <begin position="11"/>
        <end position="40"/>
    </location>
</feature>
<feature type="compositionally biased region" description="Basic residues" evidence="1">
    <location>
        <begin position="83"/>
        <end position="99"/>
    </location>
</feature>
<protein>
    <submittedName>
        <fullName evidence="2">Uncharacterized protein</fullName>
    </submittedName>
</protein>
<evidence type="ECO:0000313" key="2">
    <source>
        <dbReference type="EMBL" id="CAK7219838.1"/>
    </source>
</evidence>
<feature type="region of interest" description="Disordered" evidence="1">
    <location>
        <begin position="61"/>
        <end position="116"/>
    </location>
</feature>
<keyword evidence="3" id="KW-1185">Reference proteome</keyword>
<dbReference type="Proteomes" id="UP001642482">
    <property type="component" value="Unassembled WGS sequence"/>
</dbReference>
<feature type="region of interest" description="Disordered" evidence="1">
    <location>
        <begin position="1"/>
        <end position="40"/>
    </location>
</feature>
<reference evidence="2 3" key="1">
    <citation type="submission" date="2024-01" db="EMBL/GenBank/DDBJ databases">
        <authorList>
            <person name="Allen C."/>
            <person name="Tagirdzhanova G."/>
        </authorList>
    </citation>
    <scope>NUCLEOTIDE SEQUENCE [LARGE SCALE GENOMIC DNA]</scope>
</reference>
<evidence type="ECO:0000313" key="3">
    <source>
        <dbReference type="Proteomes" id="UP001642482"/>
    </source>
</evidence>
<sequence length="204" mass="22643">MAPPVDGPPLSTHQRNNSVGSTGSSNQSIDTSPATSQSAFRQDPLAALERALLAHPATHHYWHRHHHHHRGGDHLAPPNLSHQRQHSRSRSGSRCHSRTPGRSPSPSPSPSPAARRCMETTAAWTPSLDRRQSWDGQEYRRAMMLQGTGLVCRCHPEETQEEHNQGRHHHRHPALPPTAVGMVTSRSVYEADRGFSEVNRPGQV</sequence>
<comment type="caution">
    <text evidence="2">The sequence shown here is derived from an EMBL/GenBank/DDBJ whole genome shotgun (WGS) entry which is preliminary data.</text>
</comment>